<evidence type="ECO:0000313" key="3">
    <source>
        <dbReference type="Proteomes" id="UP000306888"/>
    </source>
</evidence>
<evidence type="ECO:0000313" key="2">
    <source>
        <dbReference type="EMBL" id="TGY40787.1"/>
    </source>
</evidence>
<gene>
    <name evidence="2" type="ORF">E5347_14535</name>
</gene>
<dbReference type="InterPro" id="IPR016181">
    <property type="entry name" value="Acyl_CoA_acyltransferase"/>
</dbReference>
<sequence length="156" mass="18435">MEEKYEFRSKYFEELNINEFYEIVKARYEVFACEQEITCENDFDDRDRECIHLFIVDKDTKNENIAGYCRLLPAGLAYDEASIGRVLIQKEYRNKGLAKEMMIRAIEDIKKEFNTDKITLSAQSYIKNLYKSVGFMEVSDEYDEAGIPHIKMKYGI</sequence>
<protein>
    <submittedName>
        <fullName evidence="2">GNAT family N-acetyltransferase</fullName>
    </submittedName>
</protein>
<keyword evidence="2" id="KW-0808">Transferase</keyword>
<dbReference type="PROSITE" id="PS51186">
    <property type="entry name" value="GNAT"/>
    <property type="match status" value="1"/>
</dbReference>
<dbReference type="EMBL" id="SRYR01000011">
    <property type="protein sequence ID" value="TGY40787.1"/>
    <property type="molecule type" value="Genomic_DNA"/>
</dbReference>
<dbReference type="InterPro" id="IPR000182">
    <property type="entry name" value="GNAT_dom"/>
</dbReference>
<reference evidence="2 3" key="1">
    <citation type="submission" date="2019-04" db="EMBL/GenBank/DDBJ databases">
        <title>Microbes associate with the intestines of laboratory mice.</title>
        <authorList>
            <person name="Navarre W."/>
            <person name="Wong E."/>
            <person name="Huang K."/>
            <person name="Tropini C."/>
            <person name="Ng K."/>
            <person name="Yu B."/>
        </authorList>
    </citation>
    <scope>NUCLEOTIDE SEQUENCE [LARGE SCALE GENOMIC DNA]</scope>
    <source>
        <strain evidence="2 3">NM50_B9-20</strain>
    </source>
</reference>
<dbReference type="GO" id="GO:0016747">
    <property type="term" value="F:acyltransferase activity, transferring groups other than amino-acyl groups"/>
    <property type="evidence" value="ECO:0007669"/>
    <property type="project" value="InterPro"/>
</dbReference>
<organism evidence="2 3">
    <name type="scientific">Clostridium sartagoforme</name>
    <dbReference type="NCBI Taxonomy" id="84031"/>
    <lineage>
        <taxon>Bacteria</taxon>
        <taxon>Bacillati</taxon>
        <taxon>Bacillota</taxon>
        <taxon>Clostridia</taxon>
        <taxon>Eubacteriales</taxon>
        <taxon>Clostridiaceae</taxon>
        <taxon>Clostridium</taxon>
    </lineage>
</organism>
<dbReference type="RefSeq" id="WP_136007957.1">
    <property type="nucleotide sequence ID" value="NZ_SRYR01000011.1"/>
</dbReference>
<name>A0A4S2DFJ2_9CLOT</name>
<dbReference type="CDD" id="cd04301">
    <property type="entry name" value="NAT_SF"/>
    <property type="match status" value="1"/>
</dbReference>
<dbReference type="AlphaFoldDB" id="A0A4S2DFJ2"/>
<dbReference type="SUPFAM" id="SSF55729">
    <property type="entry name" value="Acyl-CoA N-acyltransferases (Nat)"/>
    <property type="match status" value="1"/>
</dbReference>
<keyword evidence="3" id="KW-1185">Reference proteome</keyword>
<comment type="caution">
    <text evidence="2">The sequence shown here is derived from an EMBL/GenBank/DDBJ whole genome shotgun (WGS) entry which is preliminary data.</text>
</comment>
<dbReference type="Gene3D" id="3.40.630.30">
    <property type="match status" value="1"/>
</dbReference>
<evidence type="ECO:0000259" key="1">
    <source>
        <dbReference type="PROSITE" id="PS51186"/>
    </source>
</evidence>
<dbReference type="Proteomes" id="UP000306888">
    <property type="component" value="Unassembled WGS sequence"/>
</dbReference>
<accession>A0A4S2DFJ2</accession>
<dbReference type="OrthoDB" id="9796171at2"/>
<proteinExistence type="predicted"/>
<feature type="domain" description="N-acetyltransferase" evidence="1">
    <location>
        <begin position="1"/>
        <end position="156"/>
    </location>
</feature>
<dbReference type="Pfam" id="PF13673">
    <property type="entry name" value="Acetyltransf_10"/>
    <property type="match status" value="1"/>
</dbReference>